<reference evidence="1 2" key="1">
    <citation type="submission" date="2019-03" db="EMBL/GenBank/DDBJ databases">
        <title>Lake Tanganyika Metagenome-Assembled Genomes (MAGs).</title>
        <authorList>
            <person name="Tran P."/>
        </authorList>
    </citation>
    <scope>NUCLEOTIDE SEQUENCE [LARGE SCALE GENOMIC DNA]</scope>
    <source>
        <strain evidence="1">K_DeepCast_65m_m2_236</strain>
    </source>
</reference>
<sequence>MEAWRFAQELATLAARSVDLAEATTVFAAQIIANGERLFCADETACDTFEAHALADYARLNEERRPILEDIKVRGSVHGQ</sequence>
<organism evidence="1 2">
    <name type="scientific">Candidatus Tanganyikabacteria bacterium</name>
    <dbReference type="NCBI Taxonomy" id="2961651"/>
    <lineage>
        <taxon>Bacteria</taxon>
        <taxon>Bacillati</taxon>
        <taxon>Candidatus Sericytochromatia</taxon>
        <taxon>Candidatus Tanganyikabacteria</taxon>
    </lineage>
</organism>
<comment type="caution">
    <text evidence="1">The sequence shown here is derived from an EMBL/GenBank/DDBJ whole genome shotgun (WGS) entry which is preliminary data.</text>
</comment>
<protein>
    <submittedName>
        <fullName evidence="1">Uncharacterized protein</fullName>
    </submittedName>
</protein>
<accession>A0A938BKS7</accession>
<name>A0A938BKS7_9BACT</name>
<gene>
    <name evidence="1" type="ORF">FJZ00_05260</name>
</gene>
<evidence type="ECO:0000313" key="2">
    <source>
        <dbReference type="Proteomes" id="UP000703893"/>
    </source>
</evidence>
<dbReference type="AlphaFoldDB" id="A0A938BKS7"/>
<evidence type="ECO:0000313" key="1">
    <source>
        <dbReference type="EMBL" id="MBM3274536.1"/>
    </source>
</evidence>
<dbReference type="Proteomes" id="UP000703893">
    <property type="component" value="Unassembled WGS sequence"/>
</dbReference>
<proteinExistence type="predicted"/>
<dbReference type="EMBL" id="VGJX01000244">
    <property type="protein sequence ID" value="MBM3274536.1"/>
    <property type="molecule type" value="Genomic_DNA"/>
</dbReference>